<comment type="caution">
    <text evidence="2">The sequence shown here is derived from an EMBL/GenBank/DDBJ whole genome shotgun (WGS) entry which is preliminary data.</text>
</comment>
<dbReference type="AlphaFoldDB" id="A0A5C6E0X3"/>
<evidence type="ECO:0000259" key="1">
    <source>
        <dbReference type="Pfam" id="PF00535"/>
    </source>
</evidence>
<proteinExistence type="predicted"/>
<dbReference type="InterPro" id="IPR029044">
    <property type="entry name" value="Nucleotide-diphossugar_trans"/>
</dbReference>
<gene>
    <name evidence="2" type="primary">kfoC_2</name>
    <name evidence="2" type="ORF">Q31b_27400</name>
</gene>
<sequence>MLTPELPEPLTPLLGWIASAEPKPVLHPQSWGNHLPRISIVTPSFNQAEFIESTIRSVLLQGYPNLNYIVIDGGSSDHTVEILQHYHDHLSYWVSEPDRGQSHAINKGMAIADGDVCGWLCSDDLFATGALIKIGDYLARHPECEWLAGDGEFIHSETNEVERFEAGIRSSEALLEYWRYGAPGYFLPQPSTFWSRVLWDHVEGLREDNHLAMDYELWLRFEELTKLHRLKDVLSMSQLHNDCKTQSRRSEQCQEMMRCAYEASLRRGQPRYRLSLKLLSHWLLRWRLARSRRHLASAEFGEAAAELVKAIKAPLQVWHEPSRMAALEWNAGSQ</sequence>
<dbReference type="Proteomes" id="UP000315471">
    <property type="component" value="Unassembled WGS sequence"/>
</dbReference>
<organism evidence="2 3">
    <name type="scientific">Novipirellula aureliae</name>
    <dbReference type="NCBI Taxonomy" id="2527966"/>
    <lineage>
        <taxon>Bacteria</taxon>
        <taxon>Pseudomonadati</taxon>
        <taxon>Planctomycetota</taxon>
        <taxon>Planctomycetia</taxon>
        <taxon>Pirellulales</taxon>
        <taxon>Pirellulaceae</taxon>
        <taxon>Novipirellula</taxon>
    </lineage>
</organism>
<evidence type="ECO:0000313" key="2">
    <source>
        <dbReference type="EMBL" id="TWU41301.1"/>
    </source>
</evidence>
<dbReference type="CDD" id="cd06433">
    <property type="entry name" value="GT_2_WfgS_like"/>
    <property type="match status" value="1"/>
</dbReference>
<name>A0A5C6E0X3_9BACT</name>
<evidence type="ECO:0000313" key="3">
    <source>
        <dbReference type="Proteomes" id="UP000315471"/>
    </source>
</evidence>
<reference evidence="2 3" key="1">
    <citation type="submission" date="2019-02" db="EMBL/GenBank/DDBJ databases">
        <title>Deep-cultivation of Planctomycetes and their phenomic and genomic characterization uncovers novel biology.</title>
        <authorList>
            <person name="Wiegand S."/>
            <person name="Jogler M."/>
            <person name="Boedeker C."/>
            <person name="Pinto D."/>
            <person name="Vollmers J."/>
            <person name="Rivas-Marin E."/>
            <person name="Kohn T."/>
            <person name="Peeters S.H."/>
            <person name="Heuer A."/>
            <person name="Rast P."/>
            <person name="Oberbeckmann S."/>
            <person name="Bunk B."/>
            <person name="Jeske O."/>
            <person name="Meyerdierks A."/>
            <person name="Storesund J.E."/>
            <person name="Kallscheuer N."/>
            <person name="Luecker S."/>
            <person name="Lage O.M."/>
            <person name="Pohl T."/>
            <person name="Merkel B.J."/>
            <person name="Hornburger P."/>
            <person name="Mueller R.-W."/>
            <person name="Bruemmer F."/>
            <person name="Labrenz M."/>
            <person name="Spormann A.M."/>
            <person name="Op Den Camp H."/>
            <person name="Overmann J."/>
            <person name="Amann R."/>
            <person name="Jetten M.S.M."/>
            <person name="Mascher T."/>
            <person name="Medema M.H."/>
            <person name="Devos D.P."/>
            <person name="Kaster A.-K."/>
            <person name="Ovreas L."/>
            <person name="Rohde M."/>
            <person name="Galperin M.Y."/>
            <person name="Jogler C."/>
        </authorList>
    </citation>
    <scope>NUCLEOTIDE SEQUENCE [LARGE SCALE GENOMIC DNA]</scope>
    <source>
        <strain evidence="2 3">Q31b</strain>
    </source>
</reference>
<feature type="domain" description="Glycosyltransferase 2-like" evidence="1">
    <location>
        <begin position="39"/>
        <end position="143"/>
    </location>
</feature>
<dbReference type="GO" id="GO:0016758">
    <property type="term" value="F:hexosyltransferase activity"/>
    <property type="evidence" value="ECO:0007669"/>
    <property type="project" value="UniProtKB-ARBA"/>
</dbReference>
<dbReference type="RefSeq" id="WP_146600143.1">
    <property type="nucleotide sequence ID" value="NZ_SJPY01000004.1"/>
</dbReference>
<dbReference type="PANTHER" id="PTHR22916">
    <property type="entry name" value="GLYCOSYLTRANSFERASE"/>
    <property type="match status" value="1"/>
</dbReference>
<protein>
    <submittedName>
        <fullName evidence="2">Chondroitin synthase</fullName>
    </submittedName>
</protein>
<dbReference type="Gene3D" id="3.90.550.10">
    <property type="entry name" value="Spore Coat Polysaccharide Biosynthesis Protein SpsA, Chain A"/>
    <property type="match status" value="1"/>
</dbReference>
<dbReference type="PANTHER" id="PTHR22916:SF65">
    <property type="entry name" value="SLR1065 PROTEIN"/>
    <property type="match status" value="1"/>
</dbReference>
<dbReference type="EMBL" id="SJPY01000004">
    <property type="protein sequence ID" value="TWU41301.1"/>
    <property type="molecule type" value="Genomic_DNA"/>
</dbReference>
<accession>A0A5C6E0X3</accession>
<dbReference type="SUPFAM" id="SSF53448">
    <property type="entry name" value="Nucleotide-diphospho-sugar transferases"/>
    <property type="match status" value="1"/>
</dbReference>
<dbReference type="InterPro" id="IPR001173">
    <property type="entry name" value="Glyco_trans_2-like"/>
</dbReference>
<dbReference type="OrthoDB" id="9784574at2"/>
<keyword evidence="3" id="KW-1185">Reference proteome</keyword>
<dbReference type="Pfam" id="PF00535">
    <property type="entry name" value="Glycos_transf_2"/>
    <property type="match status" value="1"/>
</dbReference>